<dbReference type="Pfam" id="PF06741">
    <property type="entry name" value="LsmAD"/>
    <property type="match status" value="1"/>
</dbReference>
<feature type="domain" description="LsmAD" evidence="2">
    <location>
        <begin position="224"/>
        <end position="298"/>
    </location>
</feature>
<proteinExistence type="predicted"/>
<feature type="compositionally biased region" description="Low complexity" evidence="1">
    <location>
        <begin position="430"/>
        <end position="447"/>
    </location>
</feature>
<dbReference type="InterPro" id="IPR009604">
    <property type="entry name" value="LsmAD_domain"/>
</dbReference>
<reference evidence="4" key="3">
    <citation type="submission" date="2025-08" db="UniProtKB">
        <authorList>
            <consortium name="RefSeq"/>
        </authorList>
    </citation>
    <scope>IDENTIFICATION</scope>
    <source>
        <strain evidence="4">NI907</strain>
    </source>
</reference>
<reference evidence="3 4" key="1">
    <citation type="journal article" date="2019" name="Mol. Biol. Evol.">
        <title>Blast fungal genomes show frequent chromosomal changes, gene gains and losses, and effector gene turnover.</title>
        <authorList>
            <person name="Gomez Luciano L.B."/>
            <person name="Jason Tsai I."/>
            <person name="Chuma I."/>
            <person name="Tosa Y."/>
            <person name="Chen Y.H."/>
            <person name="Li J.Y."/>
            <person name="Li M.Y."/>
            <person name="Jade Lu M.Y."/>
            <person name="Nakayashiki H."/>
            <person name="Li W.H."/>
        </authorList>
    </citation>
    <scope>NUCLEOTIDE SEQUENCE [LARGE SCALE GENOMIC DNA]</scope>
    <source>
        <strain evidence="3 4">NI907</strain>
    </source>
</reference>
<feature type="compositionally biased region" description="Basic and acidic residues" evidence="1">
    <location>
        <begin position="128"/>
        <end position="144"/>
    </location>
</feature>
<dbReference type="KEGG" id="pgri:PgNI_06111"/>
<feature type="compositionally biased region" description="Polar residues" evidence="1">
    <location>
        <begin position="47"/>
        <end position="71"/>
    </location>
</feature>
<dbReference type="GO" id="GO:0010494">
    <property type="term" value="C:cytoplasmic stress granule"/>
    <property type="evidence" value="ECO:0007669"/>
    <property type="project" value="TreeGrafter"/>
</dbReference>
<feature type="region of interest" description="Disordered" evidence="1">
    <location>
        <begin position="258"/>
        <end position="449"/>
    </location>
</feature>
<feature type="region of interest" description="Disordered" evidence="1">
    <location>
        <begin position="981"/>
        <end position="1009"/>
    </location>
</feature>
<feature type="compositionally biased region" description="Low complexity" evidence="1">
    <location>
        <begin position="1051"/>
        <end position="1066"/>
    </location>
</feature>
<keyword evidence="3" id="KW-1185">Reference proteome</keyword>
<organism evidence="3 4">
    <name type="scientific">Pyricularia grisea</name>
    <name type="common">Crabgrass-specific blast fungus</name>
    <name type="synonym">Magnaporthe grisea</name>
    <dbReference type="NCBI Taxonomy" id="148305"/>
    <lineage>
        <taxon>Eukaryota</taxon>
        <taxon>Fungi</taxon>
        <taxon>Dikarya</taxon>
        <taxon>Ascomycota</taxon>
        <taxon>Pezizomycotina</taxon>
        <taxon>Sordariomycetes</taxon>
        <taxon>Sordariomycetidae</taxon>
        <taxon>Magnaporthales</taxon>
        <taxon>Pyriculariaceae</taxon>
        <taxon>Pyricularia</taxon>
    </lineage>
</organism>
<feature type="region of interest" description="Disordered" evidence="1">
    <location>
        <begin position="1023"/>
        <end position="1101"/>
    </location>
</feature>
<feature type="compositionally biased region" description="Polar residues" evidence="1">
    <location>
        <begin position="572"/>
        <end position="608"/>
    </location>
</feature>
<dbReference type="GO" id="GO:0003729">
    <property type="term" value="F:mRNA binding"/>
    <property type="evidence" value="ECO:0007669"/>
    <property type="project" value="TreeGrafter"/>
</dbReference>
<feature type="compositionally biased region" description="Low complexity" evidence="1">
    <location>
        <begin position="993"/>
        <end position="1008"/>
    </location>
</feature>
<feature type="region of interest" description="Disordered" evidence="1">
    <location>
        <begin position="1"/>
        <end position="80"/>
    </location>
</feature>
<name>A0A6P8B3T8_PYRGI</name>
<dbReference type="OrthoDB" id="2275718at2759"/>
<reference evidence="4" key="2">
    <citation type="submission" date="2019-10" db="EMBL/GenBank/DDBJ databases">
        <authorList>
            <consortium name="NCBI Genome Project"/>
        </authorList>
    </citation>
    <scope>NUCLEOTIDE SEQUENCE</scope>
    <source>
        <strain evidence="4">NI907</strain>
    </source>
</reference>
<feature type="region of interest" description="Disordered" evidence="1">
    <location>
        <begin position="460"/>
        <end position="479"/>
    </location>
</feature>
<dbReference type="PANTHER" id="PTHR12854">
    <property type="entry name" value="ATAXIN 2-RELATED"/>
    <property type="match status" value="1"/>
</dbReference>
<evidence type="ECO:0000313" key="3">
    <source>
        <dbReference type="Proteomes" id="UP000515153"/>
    </source>
</evidence>
<evidence type="ECO:0000256" key="1">
    <source>
        <dbReference type="SAM" id="MobiDB-lite"/>
    </source>
</evidence>
<feature type="region of interest" description="Disordered" evidence="1">
    <location>
        <begin position="531"/>
        <end position="628"/>
    </location>
</feature>
<evidence type="ECO:0000313" key="4">
    <source>
        <dbReference type="RefSeq" id="XP_030981828.1"/>
    </source>
</evidence>
<dbReference type="PANTHER" id="PTHR12854:SF7">
    <property type="entry name" value="ATAXIN-2 HOMOLOG"/>
    <property type="match status" value="1"/>
</dbReference>
<feature type="compositionally biased region" description="Gly residues" evidence="1">
    <location>
        <begin position="1067"/>
        <end position="1081"/>
    </location>
</feature>
<dbReference type="SMART" id="SM01272">
    <property type="entry name" value="LsmAD"/>
    <property type="match status" value="1"/>
</dbReference>
<dbReference type="AlphaFoldDB" id="A0A6P8B3T8"/>
<feature type="compositionally biased region" description="Polar residues" evidence="1">
    <location>
        <begin position="145"/>
        <end position="171"/>
    </location>
</feature>
<feature type="compositionally biased region" description="Polar residues" evidence="1">
    <location>
        <begin position="337"/>
        <end position="366"/>
    </location>
</feature>
<feature type="compositionally biased region" description="Basic and acidic residues" evidence="1">
    <location>
        <begin position="372"/>
        <end position="416"/>
    </location>
</feature>
<dbReference type="RefSeq" id="XP_030981828.1">
    <property type="nucleotide sequence ID" value="XM_031126140.1"/>
</dbReference>
<dbReference type="GeneID" id="41961049"/>
<feature type="region of interest" description="Disordered" evidence="1">
    <location>
        <begin position="119"/>
        <end position="171"/>
    </location>
</feature>
<feature type="compositionally biased region" description="Low complexity" evidence="1">
    <location>
        <begin position="1082"/>
        <end position="1091"/>
    </location>
</feature>
<sequence>MNENTTQSTAKKPQQVVDRPYYSGKLDDGGRRSSSPTTRQPPVAQKAWTSAKNPITGRSTQTPQQNNADNIKQSKIESLREGQRARITLNSGAEFEGIYAQNQADPSSFFLRMVQRRKGPGDMANGSAKREEPTMTFSRKDVSEARNTGGNVTNKDGKMQNGNRTGFRTDTAISKNRPGVERVLQPWVPDSGSEMDGSLERMSLNDSSQDGGKWDQFATNEKKFGVKTSYNENLYTTAINRNHPNYKERDAFAKRKEQEILGSAPTTSHVAEERVMDYSGGNDSKGDEEDKYSGVRRQDFPPLGGSRENKYTPPAKRAPTGAGQGSVAGAPVDPAIISSQLKGSQKKPTPQNSNESKAPKNAQNKPSAPKNVEAKTPEPKSEPKAEPKTDAKAETKAAEVKSADKTTDSNKTDEPKTAASLRPAPAAGRATSPQTKPSAAAPSATSTVERDLVLQFRHFASREREKAKEARTSKVKADQRDKLQDLKKFGESFKLSTPVPSDLIPIIAKDPAKQKAIQEKALQNAEEIAKAKLTKEKDVETPAKQPAVKSGKDQAHAGSSTAPQATPEVRNASRSGAPQQTPVSANQNQRHPSNRPSYTPSGGYNNSYRDGRASQYGPQGRQAGGNLSSRLRAVESNRNPQQMAMPHAIPNQRPPPTGPANLVGYNPQLPPLQMHMAHPKLNPNSHEFRPNAFAPAFNPNGGGPGNGSNSGLGMSNVEVPPQSTLAPGPLVRRKTKAVDVKKCNILAHIKTSVPPAGRNWDENEGLRPAYDTLPTWRQLKDDEAPDSTMHMTYTEYLEKMPYGGGSMATPNQPHAMMAHQYQLPLHMQQGAHNLAPRQSPHMPPIQMPGAQHGHMPHVSYAGGDDHRMMHSNSAQSYASPRMPQVPIGYPPSMGSPAQVPYQQGVMPPFMPSTPQMNNYRSFSNNPQYMPQQNSSPMTVPMIQGQFLPAPNQMVAGGPPMMYPGGHQQFVPGGAAAPQPIPGATGGYPSPGRPQAAMMSQQGSQQGQPMYGVSPSMQFQQPVFPSGHPGHMGMRGGYNGAGPQYGSSPQMHQHQYGGQHRNNNNNNYGGGARHGQHQGGQQGHQLPMGPQGRQADAPEEGK</sequence>
<gene>
    <name evidence="4" type="ORF">PgNI_06111</name>
</gene>
<protein>
    <recommendedName>
        <fullName evidence="2">LsmAD domain-containing protein</fullName>
    </recommendedName>
</protein>
<accession>A0A6P8B3T8</accession>
<dbReference type="Proteomes" id="UP000515153">
    <property type="component" value="Chromosome I"/>
</dbReference>
<feature type="compositionally biased region" description="Basic and acidic residues" evidence="1">
    <location>
        <begin position="531"/>
        <end position="541"/>
    </location>
</feature>
<dbReference type="InterPro" id="IPR045117">
    <property type="entry name" value="ATXN2-like"/>
</dbReference>
<evidence type="ECO:0000259" key="2">
    <source>
        <dbReference type="SMART" id="SM01272"/>
    </source>
</evidence>
<feature type="compositionally biased region" description="Polar residues" evidence="1">
    <location>
        <begin position="1"/>
        <end position="12"/>
    </location>
</feature>
<dbReference type="GO" id="GO:0034063">
    <property type="term" value="P:stress granule assembly"/>
    <property type="evidence" value="ECO:0007669"/>
    <property type="project" value="TreeGrafter"/>
</dbReference>